<name>A0ABW7GYB7_9BURK</name>
<comment type="caution">
    <text evidence="3">The sequence shown here is derived from an EMBL/GenBank/DDBJ whole genome shotgun (WGS) entry which is preliminary data.</text>
</comment>
<evidence type="ECO:0000313" key="3">
    <source>
        <dbReference type="EMBL" id="MFG6466862.1"/>
    </source>
</evidence>
<protein>
    <submittedName>
        <fullName evidence="3">SirB1 family protein</fullName>
    </submittedName>
</protein>
<comment type="similarity">
    <text evidence="1">Belongs to the UPF0162 family.</text>
</comment>
<dbReference type="Pfam" id="PF13371">
    <property type="entry name" value="TPR_9"/>
    <property type="match status" value="1"/>
</dbReference>
<reference evidence="3 4" key="1">
    <citation type="submission" date="2024-08" db="EMBL/GenBank/DDBJ databases">
        <authorList>
            <person name="Lu H."/>
        </authorList>
    </citation>
    <scope>NUCLEOTIDE SEQUENCE [LARGE SCALE GENOMIC DNA]</scope>
    <source>
        <strain evidence="3 4">BYS87W</strain>
    </source>
</reference>
<organism evidence="3 4">
    <name type="scientific">Pelomonas baiyunensis</name>
    <dbReference type="NCBI Taxonomy" id="3299026"/>
    <lineage>
        <taxon>Bacteria</taxon>
        <taxon>Pseudomonadati</taxon>
        <taxon>Pseudomonadota</taxon>
        <taxon>Betaproteobacteria</taxon>
        <taxon>Burkholderiales</taxon>
        <taxon>Sphaerotilaceae</taxon>
        <taxon>Roseateles</taxon>
    </lineage>
</organism>
<dbReference type="Pfam" id="PF13369">
    <property type="entry name" value="Transglut_core2"/>
    <property type="match status" value="1"/>
</dbReference>
<proteinExistence type="inferred from homology"/>
<keyword evidence="4" id="KW-1185">Reference proteome</keyword>
<gene>
    <name evidence="3" type="ORF">ACG01O_09610</name>
</gene>
<evidence type="ECO:0000259" key="2">
    <source>
        <dbReference type="Pfam" id="PF13369"/>
    </source>
</evidence>
<dbReference type="PANTHER" id="PTHR31350">
    <property type="entry name" value="SI:DKEY-261L7.2"/>
    <property type="match status" value="1"/>
</dbReference>
<sequence>MQFAAPSPLEYFASLVADDGSLNLLEAAISLAQDEQPDLDVQSVLAEVDALSLRLRRRLTPDTVPAERLRLLLQFFHGELGFAGNLNDYYAAENSYVHRVLVTRRGIPITLGVLLLELAEQAGLRASGVAFPGHFLVKVRMGLGEVVIDPFTGDELSTSRLDERLAVYRRASQWPADLDLPLEFFLRPAAPRQILARMLRNLREVHRAAGDMPRQLAVQHRLVCLLPDDPVERRERGGLLEQVGDMQAAADDFGVYLQQRADAADAEDIRSRLAALRRRPPQALQ</sequence>
<dbReference type="Proteomes" id="UP001606303">
    <property type="component" value="Unassembled WGS sequence"/>
</dbReference>
<dbReference type="InterPro" id="IPR032698">
    <property type="entry name" value="SirB1_N"/>
</dbReference>
<dbReference type="PANTHER" id="PTHR31350:SF21">
    <property type="entry name" value="F-BOX ONLY PROTEIN 21"/>
    <property type="match status" value="1"/>
</dbReference>
<evidence type="ECO:0000256" key="1">
    <source>
        <dbReference type="ARBA" id="ARBA00007100"/>
    </source>
</evidence>
<feature type="domain" description="Protein SirB1 N-terminal" evidence="2">
    <location>
        <begin position="43"/>
        <end position="200"/>
    </location>
</feature>
<dbReference type="RefSeq" id="WP_394383882.1">
    <property type="nucleotide sequence ID" value="NZ_JBIGIB010000002.1"/>
</dbReference>
<dbReference type="EMBL" id="JBIGIB010000002">
    <property type="protein sequence ID" value="MFG6466862.1"/>
    <property type="molecule type" value="Genomic_DNA"/>
</dbReference>
<evidence type="ECO:0000313" key="4">
    <source>
        <dbReference type="Proteomes" id="UP001606303"/>
    </source>
</evidence>
<accession>A0ABW7GYB7</accession>